<feature type="transmembrane region" description="Helical" evidence="2">
    <location>
        <begin position="97"/>
        <end position="118"/>
    </location>
</feature>
<protein>
    <recommendedName>
        <fullName evidence="3">Acyltransferase 3 domain-containing protein</fullName>
    </recommendedName>
</protein>
<dbReference type="GO" id="GO:0000271">
    <property type="term" value="P:polysaccharide biosynthetic process"/>
    <property type="evidence" value="ECO:0007669"/>
    <property type="project" value="TreeGrafter"/>
</dbReference>
<dbReference type="OrthoDB" id="424712at2759"/>
<dbReference type="GO" id="GO:0016747">
    <property type="term" value="F:acyltransferase activity, transferring groups other than amino-acyl groups"/>
    <property type="evidence" value="ECO:0007669"/>
    <property type="project" value="InterPro"/>
</dbReference>
<dbReference type="PANTHER" id="PTHR23028">
    <property type="entry name" value="ACETYLTRANSFERASE"/>
    <property type="match status" value="1"/>
</dbReference>
<gene>
    <name evidence="4" type="ORF">SNEC2469_LOCUS32432</name>
</gene>
<dbReference type="AlphaFoldDB" id="A0A813C301"/>
<evidence type="ECO:0000313" key="5">
    <source>
        <dbReference type="Proteomes" id="UP000601435"/>
    </source>
</evidence>
<evidence type="ECO:0000256" key="2">
    <source>
        <dbReference type="SAM" id="Phobius"/>
    </source>
</evidence>
<dbReference type="GO" id="GO:0016020">
    <property type="term" value="C:membrane"/>
    <property type="evidence" value="ECO:0007669"/>
    <property type="project" value="TreeGrafter"/>
</dbReference>
<accession>A0A813C301</accession>
<dbReference type="Pfam" id="PF01757">
    <property type="entry name" value="Acyl_transf_3"/>
    <property type="match status" value="1"/>
</dbReference>
<dbReference type="EMBL" id="CAJNJA010082050">
    <property type="protein sequence ID" value="CAE7931448.1"/>
    <property type="molecule type" value="Genomic_DNA"/>
</dbReference>
<feature type="transmembrane region" description="Helical" evidence="2">
    <location>
        <begin position="130"/>
        <end position="147"/>
    </location>
</feature>
<dbReference type="Proteomes" id="UP000601435">
    <property type="component" value="Unassembled WGS sequence"/>
</dbReference>
<feature type="transmembrane region" description="Helical" evidence="2">
    <location>
        <begin position="186"/>
        <end position="210"/>
    </location>
</feature>
<feature type="transmembrane region" description="Helical" evidence="2">
    <location>
        <begin position="222"/>
        <end position="244"/>
    </location>
</feature>
<keyword evidence="2" id="KW-0812">Transmembrane</keyword>
<dbReference type="InterPro" id="IPR002656">
    <property type="entry name" value="Acyl_transf_3_dom"/>
</dbReference>
<keyword evidence="2" id="KW-1133">Transmembrane helix</keyword>
<feature type="compositionally biased region" description="Basic and acidic residues" evidence="1">
    <location>
        <begin position="326"/>
        <end position="335"/>
    </location>
</feature>
<evidence type="ECO:0000313" key="4">
    <source>
        <dbReference type="EMBL" id="CAE7931448.1"/>
    </source>
</evidence>
<keyword evidence="2" id="KW-0472">Membrane</keyword>
<feature type="transmembrane region" description="Helical" evidence="2">
    <location>
        <begin position="282"/>
        <end position="301"/>
    </location>
</feature>
<feature type="region of interest" description="Disordered" evidence="1">
    <location>
        <begin position="316"/>
        <end position="349"/>
    </location>
</feature>
<feature type="domain" description="Acyltransferase 3" evidence="3">
    <location>
        <begin position="7"/>
        <end position="292"/>
    </location>
</feature>
<proteinExistence type="predicted"/>
<dbReference type="InterPro" id="IPR050879">
    <property type="entry name" value="Acyltransferase_3"/>
</dbReference>
<reference evidence="4" key="1">
    <citation type="submission" date="2021-02" db="EMBL/GenBank/DDBJ databases">
        <authorList>
            <person name="Dougan E. K."/>
            <person name="Rhodes N."/>
            <person name="Thang M."/>
            <person name="Chan C."/>
        </authorList>
    </citation>
    <scope>NUCLEOTIDE SEQUENCE</scope>
</reference>
<comment type="caution">
    <text evidence="4">The sequence shown here is derived from an EMBL/GenBank/DDBJ whole genome shotgun (WGS) entry which is preliminary data.</text>
</comment>
<sequence>MPRLNACQFWARRLVRLAPTYFLTNAIGVALKAAFSTEEFDNFTASQYVQSVLGLTSWSFVAPVGNGLTWTISTMLFFYLCFPVLGPAVQRVPLEGLRALAWTMYALQGLLMMLGYTFDTPGYWIRMWPPVRLPIFVMGICAGLSRVRGEQQRAAQADSCQTPVSRRDVPVEVGSRWGVEACLPDWVWVLLWTGLTLYGTTITFLCSTNIPFRFTLEVVFPMIFYEFILAITSPTAEGACLVRLCRSKPMRFLGDISMCAYMVHVLLGEALGYATGTHIGAWPWWTPLAVLPNAILLGWMLTEFFEKPISRCLRPDKHAAHQSPVSEEKIEKESRTPGAEVLGSPSPEG</sequence>
<feature type="transmembrane region" description="Helical" evidence="2">
    <location>
        <begin position="256"/>
        <end position="276"/>
    </location>
</feature>
<feature type="transmembrane region" description="Helical" evidence="2">
    <location>
        <begin position="67"/>
        <end position="85"/>
    </location>
</feature>
<evidence type="ECO:0000259" key="3">
    <source>
        <dbReference type="Pfam" id="PF01757"/>
    </source>
</evidence>
<dbReference type="PANTHER" id="PTHR23028:SF53">
    <property type="entry name" value="ACYL_TRANSF_3 DOMAIN-CONTAINING PROTEIN"/>
    <property type="match status" value="1"/>
</dbReference>
<keyword evidence="5" id="KW-1185">Reference proteome</keyword>
<organism evidence="4 5">
    <name type="scientific">Symbiodinium necroappetens</name>
    <dbReference type="NCBI Taxonomy" id="1628268"/>
    <lineage>
        <taxon>Eukaryota</taxon>
        <taxon>Sar</taxon>
        <taxon>Alveolata</taxon>
        <taxon>Dinophyceae</taxon>
        <taxon>Suessiales</taxon>
        <taxon>Symbiodiniaceae</taxon>
        <taxon>Symbiodinium</taxon>
    </lineage>
</organism>
<evidence type="ECO:0000256" key="1">
    <source>
        <dbReference type="SAM" id="MobiDB-lite"/>
    </source>
</evidence>
<name>A0A813C301_9DINO</name>